<reference evidence="2 3" key="1">
    <citation type="submission" date="2016-11" db="EMBL/GenBank/DDBJ databases">
        <authorList>
            <person name="Jaros S."/>
            <person name="Januszkiewicz K."/>
            <person name="Wedrychowicz H."/>
        </authorList>
    </citation>
    <scope>NUCLEOTIDE SEQUENCE [LARGE SCALE GENOMIC DNA]</scope>
    <source>
        <strain evidence="2 3">DSM 5091</strain>
    </source>
</reference>
<feature type="domain" description="Metallo-beta-lactamase" evidence="1">
    <location>
        <begin position="16"/>
        <end position="219"/>
    </location>
</feature>
<dbReference type="SUPFAM" id="SSF56281">
    <property type="entry name" value="Metallo-hydrolase/oxidoreductase"/>
    <property type="match status" value="1"/>
</dbReference>
<sequence>MRPTQHTLATPYPVGPVHFYSIEINGQLILIDTGAPTSETKDYLLNKLDLDRLQHVLITHCHIDHYGLAAWLEQEYGCTIYLPYRDSLKITQHHKRLNGMVSILRDIGFSADFATAFRCEMDNDSVFPDFPQNFKIAEQNLPVELGIDVIPCPGHSQSDLVYATNDWAVTGDTMLREIFQSPLLDIDLLTGERFSNYQAYCATITKLASLRGRQIFPGHRDYIVSVDNNICYYTGKLLERAARSRQYSVDLSAPQVVDKLFGGSIKEPFLKYLKTSEVIFIRDFLAEPDRLKNSLQQIDLFSQMAELFELATGET</sequence>
<evidence type="ECO:0000313" key="2">
    <source>
        <dbReference type="EMBL" id="SHJ20743.1"/>
    </source>
</evidence>
<protein>
    <submittedName>
        <fullName evidence="2">Glyoxylase, beta-lactamase superfamily II</fullName>
    </submittedName>
</protein>
<dbReference type="OrthoDB" id="9802248at2"/>
<dbReference type="InterPro" id="IPR001279">
    <property type="entry name" value="Metallo-B-lactamas"/>
</dbReference>
<accession>A0A1M6HF22</accession>
<dbReference type="SMART" id="SM00849">
    <property type="entry name" value="Lactamase_B"/>
    <property type="match status" value="1"/>
</dbReference>
<dbReference type="Pfam" id="PF00753">
    <property type="entry name" value="Lactamase_B"/>
    <property type="match status" value="1"/>
</dbReference>
<dbReference type="EMBL" id="FQZT01000005">
    <property type="protein sequence ID" value="SHJ20743.1"/>
    <property type="molecule type" value="Genomic_DNA"/>
</dbReference>
<dbReference type="AlphaFoldDB" id="A0A1M6HF22"/>
<dbReference type="Proteomes" id="UP000184171">
    <property type="component" value="Unassembled WGS sequence"/>
</dbReference>
<dbReference type="RefSeq" id="WP_072908057.1">
    <property type="nucleotide sequence ID" value="NZ_FQZT01000005.1"/>
</dbReference>
<evidence type="ECO:0000259" key="1">
    <source>
        <dbReference type="SMART" id="SM00849"/>
    </source>
</evidence>
<proteinExistence type="predicted"/>
<dbReference type="InterPro" id="IPR036866">
    <property type="entry name" value="RibonucZ/Hydroxyglut_hydro"/>
</dbReference>
<keyword evidence="3" id="KW-1185">Reference proteome</keyword>
<dbReference type="InterPro" id="IPR050662">
    <property type="entry name" value="Sec-metab_biosynth-thioest"/>
</dbReference>
<dbReference type="PANTHER" id="PTHR23131">
    <property type="entry name" value="ENDORIBONUCLEASE LACTB2"/>
    <property type="match status" value="1"/>
</dbReference>
<organism evidence="2 3">
    <name type="scientific">Malonomonas rubra DSM 5091</name>
    <dbReference type="NCBI Taxonomy" id="1122189"/>
    <lineage>
        <taxon>Bacteria</taxon>
        <taxon>Pseudomonadati</taxon>
        <taxon>Thermodesulfobacteriota</taxon>
        <taxon>Desulfuromonadia</taxon>
        <taxon>Desulfuromonadales</taxon>
        <taxon>Geopsychrobacteraceae</taxon>
        <taxon>Malonomonas</taxon>
    </lineage>
</organism>
<name>A0A1M6HF22_MALRU</name>
<dbReference type="STRING" id="1122189.SAMN02745165_01811"/>
<dbReference type="Gene3D" id="3.60.15.10">
    <property type="entry name" value="Ribonuclease Z/Hydroxyacylglutathione hydrolase-like"/>
    <property type="match status" value="1"/>
</dbReference>
<gene>
    <name evidence="2" type="ORF">SAMN02745165_01811</name>
</gene>
<evidence type="ECO:0000313" key="3">
    <source>
        <dbReference type="Proteomes" id="UP000184171"/>
    </source>
</evidence>